<name>A0A1M5I1G0_9FLAO</name>
<organism evidence="7 8">
    <name type="scientific">Flavobacterium micromati</name>
    <dbReference type="NCBI Taxonomy" id="229205"/>
    <lineage>
        <taxon>Bacteria</taxon>
        <taxon>Pseudomonadati</taxon>
        <taxon>Bacteroidota</taxon>
        <taxon>Flavobacteriia</taxon>
        <taxon>Flavobacteriales</taxon>
        <taxon>Flavobacteriaceae</taxon>
        <taxon>Flavobacterium</taxon>
    </lineage>
</organism>
<dbReference type="CDD" id="cd07100">
    <property type="entry name" value="ALDH_SSADH1_GabD1"/>
    <property type="match status" value="1"/>
</dbReference>
<dbReference type="PANTHER" id="PTHR43217:SF2">
    <property type="entry name" value="SUCCINATE-SEMIALDEHYDE DEHYDROGENASE [NADP(+)]"/>
    <property type="match status" value="1"/>
</dbReference>
<feature type="active site" evidence="4">
    <location>
        <position position="228"/>
    </location>
</feature>
<dbReference type="EMBL" id="FQWF01000003">
    <property type="protein sequence ID" value="SHG21992.1"/>
    <property type="molecule type" value="Genomic_DNA"/>
</dbReference>
<dbReference type="RefSeq" id="WP_073017874.1">
    <property type="nucleotide sequence ID" value="NZ_FQWF01000003.1"/>
</dbReference>
<dbReference type="FunFam" id="3.40.309.10:FF:000009">
    <property type="entry name" value="Aldehyde dehydrogenase A"/>
    <property type="match status" value="1"/>
</dbReference>
<dbReference type="InterPro" id="IPR015590">
    <property type="entry name" value="Aldehyde_DH_dom"/>
</dbReference>
<evidence type="ECO:0000256" key="2">
    <source>
        <dbReference type="ARBA" id="ARBA00022857"/>
    </source>
</evidence>
<evidence type="ECO:0000256" key="3">
    <source>
        <dbReference type="ARBA" id="ARBA00023002"/>
    </source>
</evidence>
<dbReference type="GO" id="GO:0004777">
    <property type="term" value="F:succinate-semialdehyde dehydrogenase (NAD+) activity"/>
    <property type="evidence" value="ECO:0007669"/>
    <property type="project" value="TreeGrafter"/>
</dbReference>
<dbReference type="InterPro" id="IPR047110">
    <property type="entry name" value="GABD/Sad-like"/>
</dbReference>
<dbReference type="InterPro" id="IPR044148">
    <property type="entry name" value="ALDH_GabD1-like"/>
</dbReference>
<evidence type="ECO:0000259" key="6">
    <source>
        <dbReference type="Pfam" id="PF00171"/>
    </source>
</evidence>
<dbReference type="Gene3D" id="3.40.309.10">
    <property type="entry name" value="Aldehyde Dehydrogenase, Chain A, domain 2"/>
    <property type="match status" value="1"/>
</dbReference>
<dbReference type="InterPro" id="IPR029510">
    <property type="entry name" value="Ald_DH_CS_GLU"/>
</dbReference>
<dbReference type="InterPro" id="IPR016163">
    <property type="entry name" value="Ald_DH_C"/>
</dbReference>
<dbReference type="SUPFAM" id="SSF53720">
    <property type="entry name" value="ALDH-like"/>
    <property type="match status" value="1"/>
</dbReference>
<protein>
    <submittedName>
        <fullName evidence="7">Succinate-semialdehyde dehydrogenase / glutarate-semialdehyde dehydrogenase</fullName>
    </submittedName>
</protein>
<evidence type="ECO:0000256" key="5">
    <source>
        <dbReference type="RuleBase" id="RU003345"/>
    </source>
</evidence>
<keyword evidence="8" id="KW-1185">Reference proteome</keyword>
<evidence type="ECO:0000313" key="7">
    <source>
        <dbReference type="EMBL" id="SHG21992.1"/>
    </source>
</evidence>
<dbReference type="Pfam" id="PF00171">
    <property type="entry name" value="Aldedh"/>
    <property type="match status" value="1"/>
</dbReference>
<dbReference type="GO" id="GO:0004030">
    <property type="term" value="F:aldehyde dehydrogenase [NAD(P)+] activity"/>
    <property type="evidence" value="ECO:0007669"/>
    <property type="project" value="InterPro"/>
</dbReference>
<dbReference type="OrthoDB" id="9762913at2"/>
<reference evidence="8" key="1">
    <citation type="submission" date="2016-11" db="EMBL/GenBank/DDBJ databases">
        <authorList>
            <person name="Varghese N."/>
            <person name="Submissions S."/>
        </authorList>
    </citation>
    <scope>NUCLEOTIDE SEQUENCE [LARGE SCALE GENOMIC DNA]</scope>
    <source>
        <strain evidence="8">DSM 17659</strain>
    </source>
</reference>
<dbReference type="FunFam" id="3.40.605.10:FF:000012">
    <property type="entry name" value="NAD-dependent succinate-semialdehyde dehydrogenase"/>
    <property type="match status" value="1"/>
</dbReference>
<proteinExistence type="inferred from homology"/>
<accession>A0A1M5I1G0</accession>
<dbReference type="STRING" id="229205.SAMN05444372_103233"/>
<gene>
    <name evidence="7" type="ORF">SAMN05444372_103233</name>
</gene>
<dbReference type="InterPro" id="IPR016162">
    <property type="entry name" value="Ald_DH_N"/>
</dbReference>
<dbReference type="Gene3D" id="3.40.605.10">
    <property type="entry name" value="Aldehyde Dehydrogenase, Chain A, domain 1"/>
    <property type="match status" value="1"/>
</dbReference>
<dbReference type="Proteomes" id="UP000184020">
    <property type="component" value="Unassembled WGS sequence"/>
</dbReference>
<evidence type="ECO:0000313" key="8">
    <source>
        <dbReference type="Proteomes" id="UP000184020"/>
    </source>
</evidence>
<comment type="similarity">
    <text evidence="1 5">Belongs to the aldehyde dehydrogenase family.</text>
</comment>
<keyword evidence="3 5" id="KW-0560">Oxidoreductase</keyword>
<dbReference type="InterPro" id="IPR016161">
    <property type="entry name" value="Ald_DH/histidinol_DH"/>
</dbReference>
<dbReference type="AlphaFoldDB" id="A0A1M5I1G0"/>
<evidence type="ECO:0000256" key="1">
    <source>
        <dbReference type="ARBA" id="ARBA00009986"/>
    </source>
</evidence>
<dbReference type="PROSITE" id="PS00687">
    <property type="entry name" value="ALDEHYDE_DEHYDR_GLU"/>
    <property type="match status" value="1"/>
</dbReference>
<dbReference type="PANTHER" id="PTHR43217">
    <property type="entry name" value="SUCCINATE SEMIALDEHYDE DEHYDROGENASE [NAD(P)+] SAD"/>
    <property type="match status" value="1"/>
</dbReference>
<sequence>MAIQTVNPFTNKVVQTFDEMTDTTIDVLIAQSEKTFSTWKQTTYKPRAEILHKVASLLREHKEKLAATITLEMGKLIAQAEGEIELSAAIFDYYATNAEEFLADKHLDPEFGSAYVRNSPLGVIFGVEPWNFPFYQVARFAAPNLMVGNTVLVKHASMVPQCAAAIEDLFTLAGAPNGLYTNLYISGERASALVSDKRIKGVALTGSEAAGASFAAEAGKYLKKSVLELGGNDAFIILEDADIDKAVEWAVIGRINNNGECCVASKRFIAVEAIADEFLEKFTEKMENLIVGDPMDPKTELGPMSSEEAAVHIIDQIRESVDAGATILIGGTRSDRIGAFVEPTILTDLKPGILAYHEEIFGPVASFYRVKDEAEAIALANDSDYGLGCSIFTQDINRGESIASKIDAGMVFINHPTWTQADLPFGGTKNSGYGRELSELGIHEFVNKKLIRVSGLSDPM</sequence>
<keyword evidence="2" id="KW-0521">NADP</keyword>
<evidence type="ECO:0000256" key="4">
    <source>
        <dbReference type="PROSITE-ProRule" id="PRU10007"/>
    </source>
</evidence>
<feature type="domain" description="Aldehyde dehydrogenase" evidence="6">
    <location>
        <begin position="3"/>
        <end position="450"/>
    </location>
</feature>